<name>A0A845D9Y8_9BACT</name>
<protein>
    <recommendedName>
        <fullName evidence="5">DUF5666 domain-containing protein</fullName>
    </recommendedName>
</protein>
<organism evidence="3 4">
    <name type="scientific">Candidatus Spechtbacteria bacterium SB0662_bin_43</name>
    <dbReference type="NCBI Taxonomy" id="2604897"/>
    <lineage>
        <taxon>Bacteria</taxon>
        <taxon>Candidatus Spechtiibacteriota</taxon>
    </lineage>
</organism>
<accession>A0A845D9Y8</accession>
<keyword evidence="2" id="KW-0472">Membrane</keyword>
<gene>
    <name evidence="3" type="ORF">F4X82_03325</name>
</gene>
<sequence>MNNNTNNPPQSPNQQQSPSSPPPSGSTDMVKIIAIGVIALVLGLVIGYVVGNSSTDKGGTDTTSAFPSGIASEWHSFVNGSVTAITNETITIDKVNLEDPTQPPTSFTVTLDLLQEDNQSPVQIYHQTEGEESRQEDSSVSAIQTGDEVSLRITTMDGTALKADYIVIFKNTETENGTQPPTTDIDDEASL</sequence>
<evidence type="ECO:0008006" key="5">
    <source>
        <dbReference type="Google" id="ProtNLM"/>
    </source>
</evidence>
<evidence type="ECO:0000256" key="1">
    <source>
        <dbReference type="SAM" id="MobiDB-lite"/>
    </source>
</evidence>
<dbReference type="EMBL" id="VXOY01000028">
    <property type="protein sequence ID" value="MYE38520.1"/>
    <property type="molecule type" value="Genomic_DNA"/>
</dbReference>
<keyword evidence="2" id="KW-0812">Transmembrane</keyword>
<evidence type="ECO:0000313" key="4">
    <source>
        <dbReference type="Proteomes" id="UP000449092"/>
    </source>
</evidence>
<evidence type="ECO:0000256" key="2">
    <source>
        <dbReference type="SAM" id="Phobius"/>
    </source>
</evidence>
<dbReference type="Proteomes" id="UP000449092">
    <property type="component" value="Unassembled WGS sequence"/>
</dbReference>
<feature type="compositionally biased region" description="Low complexity" evidence="1">
    <location>
        <begin position="1"/>
        <end position="18"/>
    </location>
</feature>
<dbReference type="AlphaFoldDB" id="A0A845D9Y8"/>
<feature type="region of interest" description="Disordered" evidence="1">
    <location>
        <begin position="1"/>
        <end position="27"/>
    </location>
</feature>
<keyword evidence="2" id="KW-1133">Transmembrane helix</keyword>
<evidence type="ECO:0000313" key="3">
    <source>
        <dbReference type="EMBL" id="MYE38520.1"/>
    </source>
</evidence>
<comment type="caution">
    <text evidence="3">The sequence shown here is derived from an EMBL/GenBank/DDBJ whole genome shotgun (WGS) entry which is preliminary data.</text>
</comment>
<feature type="transmembrane region" description="Helical" evidence="2">
    <location>
        <begin position="29"/>
        <end position="50"/>
    </location>
</feature>
<proteinExistence type="predicted"/>
<feature type="region of interest" description="Disordered" evidence="1">
    <location>
        <begin position="171"/>
        <end position="191"/>
    </location>
</feature>
<reference evidence="3 4" key="1">
    <citation type="submission" date="2019-09" db="EMBL/GenBank/DDBJ databases">
        <title>Characterisation of the sponge microbiome using genome-centric metagenomics.</title>
        <authorList>
            <person name="Engelberts J.P."/>
            <person name="Robbins S.J."/>
            <person name="De Goeij J.M."/>
            <person name="Aranda M."/>
            <person name="Bell S.C."/>
            <person name="Webster N.S."/>
        </authorList>
    </citation>
    <scope>NUCLEOTIDE SEQUENCE [LARGE SCALE GENOMIC DNA]</scope>
    <source>
        <strain evidence="3">SB0662_bin_43</strain>
    </source>
</reference>